<feature type="transmembrane region" description="Helical" evidence="1">
    <location>
        <begin position="67"/>
        <end position="91"/>
    </location>
</feature>
<name>A0A448IGZ3_MYCAU</name>
<dbReference type="EMBL" id="LR134356">
    <property type="protein sequence ID" value="VEG51773.1"/>
    <property type="molecule type" value="Genomic_DNA"/>
</dbReference>
<dbReference type="STRING" id="1791.GCA_001049355_04201"/>
<reference evidence="2 3" key="1">
    <citation type="submission" date="2018-12" db="EMBL/GenBank/DDBJ databases">
        <authorList>
            <consortium name="Pathogen Informatics"/>
        </authorList>
    </citation>
    <scope>NUCLEOTIDE SEQUENCE [LARGE SCALE GENOMIC DNA]</scope>
    <source>
        <strain evidence="2 3">NCTC10437</strain>
    </source>
</reference>
<dbReference type="KEGG" id="mauu:NCTC10437_00886"/>
<protein>
    <submittedName>
        <fullName evidence="2">Uncharacterized protein</fullName>
    </submittedName>
</protein>
<keyword evidence="3" id="KW-1185">Reference proteome</keyword>
<dbReference type="OrthoDB" id="4749297at2"/>
<dbReference type="RefSeq" id="WP_048634053.1">
    <property type="nucleotide sequence ID" value="NZ_CVQQ01000016.1"/>
</dbReference>
<organism evidence="2 3">
    <name type="scientific">Mycolicibacterium aurum</name>
    <name type="common">Mycobacterium aurum</name>
    <dbReference type="NCBI Taxonomy" id="1791"/>
    <lineage>
        <taxon>Bacteria</taxon>
        <taxon>Bacillati</taxon>
        <taxon>Actinomycetota</taxon>
        <taxon>Actinomycetes</taxon>
        <taxon>Mycobacteriales</taxon>
        <taxon>Mycobacteriaceae</taxon>
        <taxon>Mycolicibacterium</taxon>
    </lineage>
</organism>
<gene>
    <name evidence="2" type="ORF">NCTC10437_00886</name>
</gene>
<proteinExistence type="predicted"/>
<dbReference type="Proteomes" id="UP000279306">
    <property type="component" value="Chromosome"/>
</dbReference>
<sequence>MTAEAEQSGVAPDQRPTVLLAGFFTGLASVFLTMGVYWPFAPLFPALVAGVAALIPADGHYRFAKGALIAVLAVVVFEVLFGALLLLGSLLR</sequence>
<accession>A0A448IGZ3</accession>
<evidence type="ECO:0000256" key="1">
    <source>
        <dbReference type="SAM" id="Phobius"/>
    </source>
</evidence>
<keyword evidence="1" id="KW-0472">Membrane</keyword>
<keyword evidence="1" id="KW-1133">Transmembrane helix</keyword>
<dbReference type="AlphaFoldDB" id="A0A448IGZ3"/>
<keyword evidence="1" id="KW-0812">Transmembrane</keyword>
<evidence type="ECO:0000313" key="3">
    <source>
        <dbReference type="Proteomes" id="UP000279306"/>
    </source>
</evidence>
<evidence type="ECO:0000313" key="2">
    <source>
        <dbReference type="EMBL" id="VEG51773.1"/>
    </source>
</evidence>